<comment type="caution">
    <text evidence="1">The sequence shown here is derived from an EMBL/GenBank/DDBJ whole genome shotgun (WGS) entry which is preliminary data.</text>
</comment>
<accession>A0AAV3ZQQ6</accession>
<reference evidence="1 2" key="1">
    <citation type="journal article" date="2021" name="Elife">
        <title>Chloroplast acquisition without the gene transfer in kleptoplastic sea slugs, Plakobranchus ocellatus.</title>
        <authorList>
            <person name="Maeda T."/>
            <person name="Takahashi S."/>
            <person name="Yoshida T."/>
            <person name="Shimamura S."/>
            <person name="Takaki Y."/>
            <person name="Nagai Y."/>
            <person name="Toyoda A."/>
            <person name="Suzuki Y."/>
            <person name="Arimoto A."/>
            <person name="Ishii H."/>
            <person name="Satoh N."/>
            <person name="Nishiyama T."/>
            <person name="Hasebe M."/>
            <person name="Maruyama T."/>
            <person name="Minagawa J."/>
            <person name="Obokata J."/>
            <person name="Shigenobu S."/>
        </authorList>
    </citation>
    <scope>NUCLEOTIDE SEQUENCE [LARGE SCALE GENOMIC DNA]</scope>
</reference>
<evidence type="ECO:0000313" key="2">
    <source>
        <dbReference type="Proteomes" id="UP000735302"/>
    </source>
</evidence>
<evidence type="ECO:0000313" key="1">
    <source>
        <dbReference type="EMBL" id="GFN96924.1"/>
    </source>
</evidence>
<keyword evidence="2" id="KW-1185">Reference proteome</keyword>
<organism evidence="1 2">
    <name type="scientific">Plakobranchus ocellatus</name>
    <dbReference type="NCBI Taxonomy" id="259542"/>
    <lineage>
        <taxon>Eukaryota</taxon>
        <taxon>Metazoa</taxon>
        <taxon>Spiralia</taxon>
        <taxon>Lophotrochozoa</taxon>
        <taxon>Mollusca</taxon>
        <taxon>Gastropoda</taxon>
        <taxon>Heterobranchia</taxon>
        <taxon>Euthyneura</taxon>
        <taxon>Panpulmonata</taxon>
        <taxon>Sacoglossa</taxon>
        <taxon>Placobranchoidea</taxon>
        <taxon>Plakobranchidae</taxon>
        <taxon>Plakobranchus</taxon>
    </lineage>
</organism>
<dbReference type="AlphaFoldDB" id="A0AAV3ZQQ6"/>
<sequence>MHWIRDLNFENSKLMSSERLVEEVSDYNLESVTHDAPQWTMVVNREYFVPLNFFPTTCPGRLQGFPLKCLETLPSRNPQFLRLLRPGEKQEGFVRTCGSWLIEQTQLVGEDMV</sequence>
<protein>
    <submittedName>
        <fullName evidence="1">Uncharacterized protein</fullName>
    </submittedName>
</protein>
<name>A0AAV3ZQQ6_9GAST</name>
<dbReference type="Proteomes" id="UP000735302">
    <property type="component" value="Unassembled WGS sequence"/>
</dbReference>
<dbReference type="EMBL" id="BLXT01002711">
    <property type="protein sequence ID" value="GFN96924.1"/>
    <property type="molecule type" value="Genomic_DNA"/>
</dbReference>
<proteinExistence type="predicted"/>
<gene>
    <name evidence="1" type="ORF">PoB_002343000</name>
</gene>